<dbReference type="RefSeq" id="WP_029908387.1">
    <property type="nucleotide sequence ID" value="NZ_AP020335.1"/>
</dbReference>
<protein>
    <recommendedName>
        <fullName evidence="4">DUF2635 domain-containing protein</fullName>
    </recommendedName>
</protein>
<gene>
    <name evidence="2" type="ORF">EI16_00655</name>
</gene>
<dbReference type="STRING" id="28885.EI16_00655"/>
<dbReference type="InterPro" id="IPR024400">
    <property type="entry name" value="DUF2635"/>
</dbReference>
<comment type="caution">
    <text evidence="2">The sequence shown here is derived from an EMBL/GenBank/DDBJ whole genome shotgun (WGS) entry which is preliminary data.</text>
</comment>
<dbReference type="AlphaFoldDB" id="A0A066ZRG3"/>
<proteinExistence type="predicted"/>
<name>A0A066ZRG3_HYDMR</name>
<feature type="region of interest" description="Disordered" evidence="1">
    <location>
        <begin position="1"/>
        <end position="34"/>
    </location>
</feature>
<evidence type="ECO:0000313" key="2">
    <source>
        <dbReference type="EMBL" id="KDN94859.1"/>
    </source>
</evidence>
<accession>A0A066ZRG3</accession>
<organism evidence="2 3">
    <name type="scientific">Hydrogenovibrio marinus</name>
    <dbReference type="NCBI Taxonomy" id="28885"/>
    <lineage>
        <taxon>Bacteria</taxon>
        <taxon>Pseudomonadati</taxon>
        <taxon>Pseudomonadota</taxon>
        <taxon>Gammaproteobacteria</taxon>
        <taxon>Thiotrichales</taxon>
        <taxon>Piscirickettsiaceae</taxon>
        <taxon>Hydrogenovibrio</taxon>
    </lineage>
</organism>
<sequence length="60" mass="6927">MTGQTFKIKPAKKGLQVLDPKTRDPLDEAGEEKPRDEYWLRRLKDGDVVIIKSIKKETSE</sequence>
<evidence type="ECO:0000256" key="1">
    <source>
        <dbReference type="SAM" id="MobiDB-lite"/>
    </source>
</evidence>
<evidence type="ECO:0008006" key="4">
    <source>
        <dbReference type="Google" id="ProtNLM"/>
    </source>
</evidence>
<evidence type="ECO:0000313" key="3">
    <source>
        <dbReference type="Proteomes" id="UP000027341"/>
    </source>
</evidence>
<dbReference type="Pfam" id="PF10948">
    <property type="entry name" value="DUF2635"/>
    <property type="match status" value="1"/>
</dbReference>
<reference evidence="2 3" key="1">
    <citation type="submission" date="2014-04" db="EMBL/GenBank/DDBJ databases">
        <title>Draft genome sequence of Hydrogenovibrio marinus MH-110, a model organism for aerobic H2 metabolism.</title>
        <authorList>
            <person name="Cha H.J."/>
            <person name="Jo B.H."/>
            <person name="Hwang B.H."/>
        </authorList>
    </citation>
    <scope>NUCLEOTIDE SEQUENCE [LARGE SCALE GENOMIC DNA]</scope>
    <source>
        <strain evidence="2 3">MH-110</strain>
    </source>
</reference>
<keyword evidence="3" id="KW-1185">Reference proteome</keyword>
<dbReference type="Proteomes" id="UP000027341">
    <property type="component" value="Unassembled WGS sequence"/>
</dbReference>
<feature type="compositionally biased region" description="Basic and acidic residues" evidence="1">
    <location>
        <begin position="20"/>
        <end position="34"/>
    </location>
</feature>
<dbReference type="EMBL" id="JMIU01000001">
    <property type="protein sequence ID" value="KDN94859.1"/>
    <property type="molecule type" value="Genomic_DNA"/>
</dbReference>